<sequence>MATHFARGIINGGHLDSTRLSAASLQQAQQMPEHRRARFLASRSLLAELMFMLYGVHELPEIVVASNGRPSFSDPSLADFSLAYAGNMVGVAITTEGRCGLDMELQHATRGFHHPQSHRNHHFTSNETIWINNQNDPHEAGAQLVTLRQSVLKLCGRCHDESQPLQLLPGSGRLRMAGEPEIEALSDAEDILIWAIAVTPAIEHVKLWEFDAHKGWSNLSEVLKQRPSAETRVMRFTSLPLEKTPIAN</sequence>
<dbReference type="InterPro" id="IPR037143">
    <property type="entry name" value="4-PPantetheinyl_Trfase_dom_sf"/>
</dbReference>
<dbReference type="EMBL" id="CP074352">
    <property type="protein sequence ID" value="UYU31933.1"/>
    <property type="molecule type" value="Genomic_DNA"/>
</dbReference>
<accession>A0ABY6JDN5</accession>
<keyword evidence="2" id="KW-1185">Reference proteome</keyword>
<evidence type="ECO:0008006" key="3">
    <source>
        <dbReference type="Google" id="ProtNLM"/>
    </source>
</evidence>
<protein>
    <recommendedName>
        <fullName evidence="3">Phosphopantetheinyl transferase</fullName>
    </recommendedName>
</protein>
<proteinExistence type="predicted"/>
<reference evidence="1 2" key="1">
    <citation type="submission" date="2021-05" db="EMBL/GenBank/DDBJ databases">
        <title>Isolation, identification, and the growth promoting effects of Pantoea dispersa strain YSD J2 from the aboveground leaves of Cyperus esculentus L.Var. Sativus.</title>
        <authorList>
            <person name="Wang S."/>
            <person name="Tang X.M."/>
            <person name="Huang Y.N."/>
        </authorList>
    </citation>
    <scope>NUCLEOTIDE SEQUENCE [LARGE SCALE GENOMIC DNA]</scope>
    <source>
        <strain evidence="2">YSD YN2</strain>
    </source>
</reference>
<dbReference type="RefSeq" id="WP_264385102.1">
    <property type="nucleotide sequence ID" value="NZ_CP074352.1"/>
</dbReference>
<evidence type="ECO:0000313" key="1">
    <source>
        <dbReference type="EMBL" id="UYU31933.1"/>
    </source>
</evidence>
<evidence type="ECO:0000313" key="2">
    <source>
        <dbReference type="Proteomes" id="UP001156318"/>
    </source>
</evidence>
<dbReference type="Proteomes" id="UP001156318">
    <property type="component" value="Chromosome"/>
</dbReference>
<organism evidence="1 2">
    <name type="scientific">Siccibacter colletis</name>
    <dbReference type="NCBI Taxonomy" id="1505757"/>
    <lineage>
        <taxon>Bacteria</taxon>
        <taxon>Pseudomonadati</taxon>
        <taxon>Pseudomonadota</taxon>
        <taxon>Gammaproteobacteria</taxon>
        <taxon>Enterobacterales</taxon>
        <taxon>Enterobacteriaceae</taxon>
        <taxon>Siccibacter</taxon>
    </lineage>
</organism>
<dbReference type="Gene3D" id="3.90.470.20">
    <property type="entry name" value="4'-phosphopantetheinyl transferase domain"/>
    <property type="match status" value="1"/>
</dbReference>
<gene>
    <name evidence="1" type="ORF">KFZ77_19380</name>
</gene>
<name>A0ABY6JDN5_9ENTR</name>